<dbReference type="AlphaFoldDB" id="A0A8X7BHF1"/>
<dbReference type="Proteomes" id="UP000887159">
    <property type="component" value="Unassembled WGS sequence"/>
</dbReference>
<gene>
    <name evidence="1" type="ORF">TNCV_4989541</name>
</gene>
<sequence>MSTELAWELNNGGLSHQTDHLMKTSANAPQDPLSRIMGAPQSVLPLNWDGTEPNRTVTCTVFKATANDRRDDDVTTMMNFVGFDLAFADQVNAEGLRVTHLLHVTPCLGGDCLDVVHRQYYHFS</sequence>
<name>A0A8X7BHF1_TRICX</name>
<protein>
    <submittedName>
        <fullName evidence="1">Uncharacterized protein</fullName>
    </submittedName>
</protein>
<reference evidence="1" key="1">
    <citation type="submission" date="2020-08" db="EMBL/GenBank/DDBJ databases">
        <title>Multicomponent nature underlies the extraordinary mechanical properties of spider dragline silk.</title>
        <authorList>
            <person name="Kono N."/>
            <person name="Nakamura H."/>
            <person name="Mori M."/>
            <person name="Yoshida Y."/>
            <person name="Ohtoshi R."/>
            <person name="Malay A.D."/>
            <person name="Moran D.A.P."/>
            <person name="Tomita M."/>
            <person name="Numata K."/>
            <person name="Arakawa K."/>
        </authorList>
    </citation>
    <scope>NUCLEOTIDE SEQUENCE</scope>
</reference>
<evidence type="ECO:0000313" key="1">
    <source>
        <dbReference type="EMBL" id="GFY31395.1"/>
    </source>
</evidence>
<keyword evidence="2" id="KW-1185">Reference proteome</keyword>
<comment type="caution">
    <text evidence="1">The sequence shown here is derived from an EMBL/GenBank/DDBJ whole genome shotgun (WGS) entry which is preliminary data.</text>
</comment>
<proteinExistence type="predicted"/>
<evidence type="ECO:0000313" key="2">
    <source>
        <dbReference type="Proteomes" id="UP000887159"/>
    </source>
</evidence>
<dbReference type="EMBL" id="BMAU01021398">
    <property type="protein sequence ID" value="GFY31395.1"/>
    <property type="molecule type" value="Genomic_DNA"/>
</dbReference>
<accession>A0A8X7BHF1</accession>
<organism evidence="1 2">
    <name type="scientific">Trichonephila clavipes</name>
    <name type="common">Golden silk orbweaver</name>
    <name type="synonym">Nephila clavipes</name>
    <dbReference type="NCBI Taxonomy" id="2585209"/>
    <lineage>
        <taxon>Eukaryota</taxon>
        <taxon>Metazoa</taxon>
        <taxon>Ecdysozoa</taxon>
        <taxon>Arthropoda</taxon>
        <taxon>Chelicerata</taxon>
        <taxon>Arachnida</taxon>
        <taxon>Araneae</taxon>
        <taxon>Araneomorphae</taxon>
        <taxon>Entelegynae</taxon>
        <taxon>Araneoidea</taxon>
        <taxon>Nephilidae</taxon>
        <taxon>Trichonephila</taxon>
    </lineage>
</organism>